<feature type="region of interest" description="Disordered" evidence="1">
    <location>
        <begin position="1"/>
        <end position="21"/>
    </location>
</feature>
<reference evidence="2" key="2">
    <citation type="submission" date="2021-04" db="EMBL/GenBank/DDBJ databases">
        <authorList>
            <person name="Gilroy R."/>
        </authorList>
    </citation>
    <scope>NUCLEOTIDE SEQUENCE</scope>
    <source>
        <strain evidence="2">3436</strain>
    </source>
</reference>
<reference evidence="2" key="1">
    <citation type="journal article" date="2021" name="PeerJ">
        <title>Extensive microbial diversity within the chicken gut microbiome revealed by metagenomics and culture.</title>
        <authorList>
            <person name="Gilroy R."/>
            <person name="Ravi A."/>
            <person name="Getino M."/>
            <person name="Pursley I."/>
            <person name="Horton D.L."/>
            <person name="Alikhan N.F."/>
            <person name="Baker D."/>
            <person name="Gharbi K."/>
            <person name="Hall N."/>
            <person name="Watson M."/>
            <person name="Adriaenssens E.M."/>
            <person name="Foster-Nyarko E."/>
            <person name="Jarju S."/>
            <person name="Secka A."/>
            <person name="Antonio M."/>
            <person name="Oren A."/>
            <person name="Chaudhuri R.R."/>
            <person name="La Ragione R."/>
            <person name="Hildebrand F."/>
            <person name="Pallen M.J."/>
        </authorList>
    </citation>
    <scope>NUCLEOTIDE SEQUENCE</scope>
    <source>
        <strain evidence="2">3436</strain>
    </source>
</reference>
<name>A0A9D2F0D9_9FIRM</name>
<comment type="caution">
    <text evidence="2">The sequence shown here is derived from an EMBL/GenBank/DDBJ whole genome shotgun (WGS) entry which is preliminary data.</text>
</comment>
<proteinExistence type="predicted"/>
<dbReference type="Proteomes" id="UP000824031">
    <property type="component" value="Unassembled WGS sequence"/>
</dbReference>
<protein>
    <submittedName>
        <fullName evidence="2">Uncharacterized protein</fullName>
    </submittedName>
</protein>
<organism evidence="2 3">
    <name type="scientific">Candidatus Gemmiger excrementavium</name>
    <dbReference type="NCBI Taxonomy" id="2838608"/>
    <lineage>
        <taxon>Bacteria</taxon>
        <taxon>Bacillati</taxon>
        <taxon>Bacillota</taxon>
        <taxon>Clostridia</taxon>
        <taxon>Eubacteriales</taxon>
        <taxon>Gemmiger</taxon>
    </lineage>
</organism>
<evidence type="ECO:0000256" key="1">
    <source>
        <dbReference type="SAM" id="MobiDB-lite"/>
    </source>
</evidence>
<dbReference type="EMBL" id="DXBO01000018">
    <property type="protein sequence ID" value="HIZ47308.1"/>
    <property type="molecule type" value="Genomic_DNA"/>
</dbReference>
<evidence type="ECO:0000313" key="2">
    <source>
        <dbReference type="EMBL" id="HIZ47308.1"/>
    </source>
</evidence>
<accession>A0A9D2F0D9</accession>
<evidence type="ECO:0000313" key="3">
    <source>
        <dbReference type="Proteomes" id="UP000824031"/>
    </source>
</evidence>
<sequence length="67" mass="7704">MAQSRIDIPLDGVGEPERSRRSRIDIPLKEDGDTGAAFITDKELEFVSRHHQAYVEQRRRARRQGGQ</sequence>
<gene>
    <name evidence="2" type="ORF">H9810_01125</name>
</gene>
<dbReference type="AlphaFoldDB" id="A0A9D2F0D9"/>